<evidence type="ECO:0000313" key="7">
    <source>
        <dbReference type="Proteomes" id="UP000193642"/>
    </source>
</evidence>
<dbReference type="InterPro" id="IPR042238">
    <property type="entry name" value="Rad28/ERCC8/Ckn1/ATCSA-1"/>
</dbReference>
<feature type="repeat" description="WD" evidence="5">
    <location>
        <begin position="86"/>
        <end position="119"/>
    </location>
</feature>
<sequence>MNNNKTLSNRRHFVDTRWRSLSLDPRRSIERTSSGAVTSLSIEGDGRFLLSGGSDSRIRIFDLQNTRCKNTLEQANQVAVSPQDKKLGHKFSVTGVSWYPHDAGLFTSSSSDKTVKVWDANVMQPACTFNLKEKVYVHTLSPVSSVYSLIAAGTESSYVRLCDMRSGGCAQMLSGHTKQVTSLAWSNQNEFILASGSADNSIRIWDIRKSNSCLTKLLPPPEPPSTNPLQKPVVISLAFTPTDAYLVSVNMGATYDVWSVTENNETSSASLTHYARHPIPDTNFLGMETNSVGVDVGWGGRVGKEVLLVPGVGSGGGRGVGVFEVCSGKRVTVLKGHFGRCICVRVRKGLAGEVVSGGGDGEVLVWTPRDTLEGDFEDYWSE</sequence>
<name>A0A1Y2CX35_9FUNG</name>
<dbReference type="PANTHER" id="PTHR46202:SF1">
    <property type="entry name" value="DNA EXCISION REPAIR PROTEIN ERCC-8"/>
    <property type="match status" value="1"/>
</dbReference>
<dbReference type="PROSITE" id="PS00678">
    <property type="entry name" value="WD_REPEATS_1"/>
    <property type="match status" value="1"/>
</dbReference>
<dbReference type="InterPro" id="IPR001680">
    <property type="entry name" value="WD40_rpt"/>
</dbReference>
<dbReference type="STRING" id="329046.A0A1Y2CX35"/>
<dbReference type="Gene3D" id="2.130.10.10">
    <property type="entry name" value="YVTN repeat-like/Quinoprotein amine dehydrogenase"/>
    <property type="match status" value="1"/>
</dbReference>
<evidence type="ECO:0000256" key="2">
    <source>
        <dbReference type="ARBA" id="ARBA00022737"/>
    </source>
</evidence>
<keyword evidence="1 5" id="KW-0853">WD repeat</keyword>
<feature type="repeat" description="WD" evidence="5">
    <location>
        <begin position="173"/>
        <end position="215"/>
    </location>
</feature>
<keyword evidence="7" id="KW-1185">Reference proteome</keyword>
<proteinExistence type="predicted"/>
<dbReference type="GO" id="GO:0000209">
    <property type="term" value="P:protein polyubiquitination"/>
    <property type="evidence" value="ECO:0007669"/>
    <property type="project" value="TreeGrafter"/>
</dbReference>
<dbReference type="Proteomes" id="UP000193642">
    <property type="component" value="Unassembled WGS sequence"/>
</dbReference>
<dbReference type="PROSITE" id="PS50294">
    <property type="entry name" value="WD_REPEATS_REGION"/>
    <property type="match status" value="2"/>
</dbReference>
<dbReference type="InterPro" id="IPR019775">
    <property type="entry name" value="WD40_repeat_CS"/>
</dbReference>
<dbReference type="GO" id="GO:0006283">
    <property type="term" value="P:transcription-coupled nucleotide-excision repair"/>
    <property type="evidence" value="ECO:0007669"/>
    <property type="project" value="EnsemblFungi"/>
</dbReference>
<gene>
    <name evidence="6" type="ORF">BCR33DRAFT_846357</name>
</gene>
<accession>A0A1Y2CX35</accession>
<dbReference type="SUPFAM" id="SSF50978">
    <property type="entry name" value="WD40 repeat-like"/>
    <property type="match status" value="1"/>
</dbReference>
<dbReference type="InterPro" id="IPR015943">
    <property type="entry name" value="WD40/YVTN_repeat-like_dom_sf"/>
</dbReference>
<organism evidence="6 7">
    <name type="scientific">Rhizoclosmatium globosum</name>
    <dbReference type="NCBI Taxonomy" id="329046"/>
    <lineage>
        <taxon>Eukaryota</taxon>
        <taxon>Fungi</taxon>
        <taxon>Fungi incertae sedis</taxon>
        <taxon>Chytridiomycota</taxon>
        <taxon>Chytridiomycota incertae sedis</taxon>
        <taxon>Chytridiomycetes</taxon>
        <taxon>Chytridiales</taxon>
        <taxon>Chytriomycetaceae</taxon>
        <taxon>Rhizoclosmatium</taxon>
    </lineage>
</organism>
<evidence type="ECO:0000313" key="6">
    <source>
        <dbReference type="EMBL" id="ORY51593.1"/>
    </source>
</evidence>
<dbReference type="SMART" id="SM00320">
    <property type="entry name" value="WD40"/>
    <property type="match status" value="6"/>
</dbReference>
<keyword evidence="3" id="KW-0227">DNA damage</keyword>
<dbReference type="PROSITE" id="PS50082">
    <property type="entry name" value="WD_REPEATS_2"/>
    <property type="match status" value="3"/>
</dbReference>
<keyword evidence="2" id="KW-0677">Repeat</keyword>
<evidence type="ECO:0000256" key="1">
    <source>
        <dbReference type="ARBA" id="ARBA00022574"/>
    </source>
</evidence>
<reference evidence="6 7" key="1">
    <citation type="submission" date="2016-07" db="EMBL/GenBank/DDBJ databases">
        <title>Pervasive Adenine N6-methylation of Active Genes in Fungi.</title>
        <authorList>
            <consortium name="DOE Joint Genome Institute"/>
            <person name="Mondo S.J."/>
            <person name="Dannebaum R.O."/>
            <person name="Kuo R.C."/>
            <person name="Labutti K."/>
            <person name="Haridas S."/>
            <person name="Kuo A."/>
            <person name="Salamov A."/>
            <person name="Ahrendt S.R."/>
            <person name="Lipzen A."/>
            <person name="Sullivan W."/>
            <person name="Andreopoulos W.B."/>
            <person name="Clum A."/>
            <person name="Lindquist E."/>
            <person name="Daum C."/>
            <person name="Ramamoorthy G.K."/>
            <person name="Gryganskyi A."/>
            <person name="Culley D."/>
            <person name="Magnuson J.K."/>
            <person name="James T.Y."/>
            <person name="O'Malley M.A."/>
            <person name="Stajich J.E."/>
            <person name="Spatafora J.W."/>
            <person name="Visel A."/>
            <person name="Grigoriev I.V."/>
        </authorList>
    </citation>
    <scope>NUCLEOTIDE SEQUENCE [LARGE SCALE GENOMIC DNA]</scope>
    <source>
        <strain evidence="6 7">JEL800</strain>
    </source>
</reference>
<dbReference type="InterPro" id="IPR020472">
    <property type="entry name" value="WD40_PAC1"/>
</dbReference>
<dbReference type="GO" id="GO:0031464">
    <property type="term" value="C:Cul4A-RING E3 ubiquitin ligase complex"/>
    <property type="evidence" value="ECO:0007669"/>
    <property type="project" value="TreeGrafter"/>
</dbReference>
<dbReference type="GO" id="GO:0043161">
    <property type="term" value="P:proteasome-mediated ubiquitin-dependent protein catabolic process"/>
    <property type="evidence" value="ECO:0007669"/>
    <property type="project" value="TreeGrafter"/>
</dbReference>
<evidence type="ECO:0000256" key="5">
    <source>
        <dbReference type="PROSITE-ProRule" id="PRU00221"/>
    </source>
</evidence>
<dbReference type="AlphaFoldDB" id="A0A1Y2CX35"/>
<dbReference type="PANTHER" id="PTHR46202">
    <property type="entry name" value="DNA EXCISION REPAIR PROTEIN ERCC-8"/>
    <property type="match status" value="1"/>
</dbReference>
<evidence type="ECO:0000256" key="4">
    <source>
        <dbReference type="ARBA" id="ARBA00023204"/>
    </source>
</evidence>
<dbReference type="InterPro" id="IPR036322">
    <property type="entry name" value="WD40_repeat_dom_sf"/>
</dbReference>
<dbReference type="EMBL" id="MCGO01000005">
    <property type="protein sequence ID" value="ORY51593.1"/>
    <property type="molecule type" value="Genomic_DNA"/>
</dbReference>
<dbReference type="PRINTS" id="PR00320">
    <property type="entry name" value="GPROTEINBRPT"/>
</dbReference>
<feature type="repeat" description="WD" evidence="5">
    <location>
        <begin position="30"/>
        <end position="71"/>
    </location>
</feature>
<protein>
    <submittedName>
        <fullName evidence="6">WD40 repeat-like protein</fullName>
    </submittedName>
</protein>
<comment type="caution">
    <text evidence="6">The sequence shown here is derived from an EMBL/GenBank/DDBJ whole genome shotgun (WGS) entry which is preliminary data.</text>
</comment>
<dbReference type="GO" id="GO:0070912">
    <property type="term" value="C:Ddb1-Ckn1 complex"/>
    <property type="evidence" value="ECO:0007669"/>
    <property type="project" value="EnsemblFungi"/>
</dbReference>
<dbReference type="Pfam" id="PF00400">
    <property type="entry name" value="WD40"/>
    <property type="match status" value="3"/>
</dbReference>
<keyword evidence="4" id="KW-0234">DNA repair</keyword>
<evidence type="ECO:0000256" key="3">
    <source>
        <dbReference type="ARBA" id="ARBA00022763"/>
    </source>
</evidence>
<dbReference type="OrthoDB" id="361494at2759"/>